<feature type="region of interest" description="Disordered" evidence="13">
    <location>
        <begin position="267"/>
        <end position="316"/>
    </location>
</feature>
<dbReference type="SUPFAM" id="SSF47226">
    <property type="entry name" value="Histidine-containing phosphotransfer domain, HPT domain"/>
    <property type="match status" value="2"/>
</dbReference>
<evidence type="ECO:0000256" key="4">
    <source>
        <dbReference type="ARBA" id="ARBA00022500"/>
    </source>
</evidence>
<evidence type="ECO:0000259" key="16">
    <source>
        <dbReference type="PROSITE" id="PS50894"/>
    </source>
</evidence>
<protein>
    <recommendedName>
        <fullName evidence="3">Chemotaxis protein CheA</fullName>
        <ecNumber evidence="2">2.7.13.3</ecNumber>
    </recommendedName>
</protein>
<dbReference type="GO" id="GO:0005524">
    <property type="term" value="F:ATP binding"/>
    <property type="evidence" value="ECO:0007669"/>
    <property type="project" value="UniProtKB-KW"/>
</dbReference>
<reference evidence="17 18" key="1">
    <citation type="submission" date="2019-05" db="EMBL/GenBank/DDBJ databases">
        <authorList>
            <consortium name="Science for Life Laboratories"/>
        </authorList>
    </citation>
    <scope>NUCLEOTIDE SEQUENCE [LARGE SCALE GENOMIC DNA]</scope>
    <source>
        <strain evidence="17">Soil9</strain>
    </source>
</reference>
<dbReference type="InterPro" id="IPR003594">
    <property type="entry name" value="HATPase_dom"/>
</dbReference>
<evidence type="ECO:0000256" key="9">
    <source>
        <dbReference type="ARBA" id="ARBA00022840"/>
    </source>
</evidence>
<evidence type="ECO:0000256" key="10">
    <source>
        <dbReference type="ARBA" id="ARBA00023012"/>
    </source>
</evidence>
<feature type="compositionally biased region" description="Low complexity" evidence="13">
    <location>
        <begin position="128"/>
        <end position="141"/>
    </location>
</feature>
<evidence type="ECO:0000256" key="13">
    <source>
        <dbReference type="SAM" id="MobiDB-lite"/>
    </source>
</evidence>
<dbReference type="InterPro" id="IPR036890">
    <property type="entry name" value="HATPase_C_sf"/>
</dbReference>
<evidence type="ECO:0000256" key="8">
    <source>
        <dbReference type="ARBA" id="ARBA00022777"/>
    </source>
</evidence>
<comment type="function">
    <text evidence="11">Involved in the transmission of sensory signals from the chemoreceptors to the flagellar motors. CheA is autophosphorylated; it can transfer its phosphate group to either CheB or CheY.</text>
</comment>
<feature type="modified residue" description="Phosphohistidine" evidence="12">
    <location>
        <position position="519"/>
    </location>
</feature>
<dbReference type="EC" id="2.7.13.3" evidence="2"/>
<dbReference type="InterPro" id="IPR037006">
    <property type="entry name" value="CheA-like_homodim_sf"/>
</dbReference>
<feature type="domain" description="HPt" evidence="16">
    <location>
        <begin position="472"/>
        <end position="579"/>
    </location>
</feature>
<feature type="compositionally biased region" description="Basic and acidic residues" evidence="13">
    <location>
        <begin position="666"/>
        <end position="684"/>
    </location>
</feature>
<organism evidence="17 18">
    <name type="scientific">Gemmata massiliana</name>
    <dbReference type="NCBI Taxonomy" id="1210884"/>
    <lineage>
        <taxon>Bacteria</taxon>
        <taxon>Pseudomonadati</taxon>
        <taxon>Planctomycetota</taxon>
        <taxon>Planctomycetia</taxon>
        <taxon>Gemmatales</taxon>
        <taxon>Gemmataceae</taxon>
        <taxon>Gemmata</taxon>
    </lineage>
</organism>
<keyword evidence="9" id="KW-0067">ATP-binding</keyword>
<dbReference type="FunFam" id="3.30.565.10:FF:000016">
    <property type="entry name" value="Chemotaxis protein CheA, putative"/>
    <property type="match status" value="1"/>
</dbReference>
<dbReference type="Pfam" id="PF01627">
    <property type="entry name" value="Hpt"/>
    <property type="match status" value="2"/>
</dbReference>
<feature type="region of interest" description="Disordered" evidence="13">
    <location>
        <begin position="128"/>
        <end position="150"/>
    </location>
</feature>
<dbReference type="SMART" id="SM00260">
    <property type="entry name" value="CheW"/>
    <property type="match status" value="1"/>
</dbReference>
<accession>A0A6P2D6I2</accession>
<dbReference type="CDD" id="cd00088">
    <property type="entry name" value="HPT"/>
    <property type="match status" value="2"/>
</dbReference>
<dbReference type="InterPro" id="IPR036641">
    <property type="entry name" value="HPT_dom_sf"/>
</dbReference>
<dbReference type="InterPro" id="IPR002545">
    <property type="entry name" value="CheW-lke_dom"/>
</dbReference>
<keyword evidence="4" id="KW-0145">Chemotaxis</keyword>
<dbReference type="CDD" id="cd16916">
    <property type="entry name" value="HATPase_CheA-like"/>
    <property type="match status" value="1"/>
</dbReference>
<evidence type="ECO:0000256" key="6">
    <source>
        <dbReference type="ARBA" id="ARBA00022679"/>
    </source>
</evidence>
<comment type="catalytic activity">
    <reaction evidence="1">
        <text>ATP + protein L-histidine = ADP + protein N-phospho-L-histidine.</text>
        <dbReference type="EC" id="2.7.13.3"/>
    </reaction>
</comment>
<evidence type="ECO:0000256" key="1">
    <source>
        <dbReference type="ARBA" id="ARBA00000085"/>
    </source>
</evidence>
<dbReference type="Pfam" id="PF02518">
    <property type="entry name" value="HATPase_c"/>
    <property type="match status" value="1"/>
</dbReference>
<dbReference type="InterPro" id="IPR004105">
    <property type="entry name" value="CheA-like_dim"/>
</dbReference>
<dbReference type="EMBL" id="LR593886">
    <property type="protein sequence ID" value="VTR96921.1"/>
    <property type="molecule type" value="Genomic_DNA"/>
</dbReference>
<keyword evidence="6" id="KW-0808">Transferase</keyword>
<dbReference type="CDD" id="cd00731">
    <property type="entry name" value="CheA_reg"/>
    <property type="match status" value="1"/>
</dbReference>
<keyword evidence="7" id="KW-0547">Nucleotide-binding</keyword>
<dbReference type="SUPFAM" id="SSF47384">
    <property type="entry name" value="Homodimeric domain of signal transducing histidine kinase"/>
    <property type="match status" value="1"/>
</dbReference>
<dbReference type="Proteomes" id="UP000464178">
    <property type="component" value="Chromosome"/>
</dbReference>
<name>A0A6P2D6I2_9BACT</name>
<dbReference type="PROSITE" id="PS50109">
    <property type="entry name" value="HIS_KIN"/>
    <property type="match status" value="1"/>
</dbReference>
<feature type="region of interest" description="Disordered" evidence="13">
    <location>
        <begin position="603"/>
        <end position="684"/>
    </location>
</feature>
<dbReference type="PROSITE" id="PS50851">
    <property type="entry name" value="CHEW"/>
    <property type="match status" value="1"/>
</dbReference>
<keyword evidence="5 12" id="KW-0597">Phosphoprotein</keyword>
<dbReference type="SMART" id="SM01231">
    <property type="entry name" value="H-kinase_dim"/>
    <property type="match status" value="1"/>
</dbReference>
<dbReference type="AlphaFoldDB" id="A0A6P2D6I2"/>
<dbReference type="SUPFAM" id="SSF50341">
    <property type="entry name" value="CheW-like"/>
    <property type="match status" value="1"/>
</dbReference>
<dbReference type="GO" id="GO:0000155">
    <property type="term" value="F:phosphorelay sensor kinase activity"/>
    <property type="evidence" value="ECO:0007669"/>
    <property type="project" value="InterPro"/>
</dbReference>
<feature type="domain" description="HPt" evidence="16">
    <location>
        <begin position="1"/>
        <end position="104"/>
    </location>
</feature>
<feature type="compositionally biased region" description="Pro residues" evidence="13">
    <location>
        <begin position="275"/>
        <end position="311"/>
    </location>
</feature>
<dbReference type="InterPro" id="IPR005467">
    <property type="entry name" value="His_kinase_dom"/>
</dbReference>
<gene>
    <name evidence="17" type="ORF">SOIL9_09790</name>
</gene>
<dbReference type="Gene3D" id="1.10.287.560">
    <property type="entry name" value="Histidine kinase CheA-like, homodimeric domain"/>
    <property type="match status" value="1"/>
</dbReference>
<keyword evidence="10" id="KW-0902">Two-component regulatory system</keyword>
<keyword evidence="18" id="KW-1185">Reference proteome</keyword>
<sequence length="1088" mass="116322">MRIDPTAYRKTFFDEAIDHLATLEGALLRLEKGPPDSTAVDEAFRAAHSVKGGADAVGFPHIAKFTHSVEGFLERFRANGQVPRRGLDILLEATDVLTRLVNAARHDEPPPDGTEELVARLAAEGAAVSAGESAGAEAPAGTNTRASKSWWETPNELDRLKPAEPVEQRVTAYVVTVTPHPEALRSGLDPLPLLRELAQLGTVGRVELNLSALPALADLDPERCYVAWTVHLETAQPLTAINDVFAFSPDMIKATVALAASAPAPAPAAPVAAAPTPPPAPATPAPPREPERPTPAAPPPPERSAPMPPRIENPGASLFGTFDRRLPTPDPIRFAAFLVKRSAITAEQALDALVRYRDGRQTAAAVAVQAGLMTIDQLRDMVEWMGADEGFSEAAIRLEYLTEGDLGRVLIRQEQGAPPLSDHLMASGALTEDAVARELAAYRSQAAAAPDPAASFSELPPVEMPRTPGESLLDENGAMIGDFCAEAAEHLETADRNLLTIDGDPTNADALNAVYRGFHTIKGVSSMLGLSAVQMLAHEAENLLNLAREGKVLLQGKPMDLVFASTDALKRQVQFVRTWANERGKLAEDATLPNLLAELRVAVGGPGHGHRPAAPHPAPAAPKADPHPAPAAPKAEAPKAEANHHDHPHPTPAAAHPHPTPAAPKADGHPEPAARRAPDKETVRVDKDRLDKLINTIGELVIAQSMAQQEFDELNAEAGVLSLALPELSKISRDLQELSLSLRMVPMQGTFQKMARLVRDLSRKMDKPVELELHGEETELDKTVVDQLGDPLMHMVRNAIDHGLEETSERAAVGKPTAGRVVLRAYHQGGSVFIELTDDGKGLDRERILKKALEKGIITEGQRLTDSEIYALIFEAGFSTAKAVTDVSGRGVGMDVVRRNVEALQGNILIRTQMGQGTTFTIRLPLTLAIMDGLVVGLGGEVYVLPLLSVVESFRPHPADMHRIAGRGEAVTVRGEVVPLLRLHEILGRPSEVTDPCRGLVVLVEDQGKKHAVLVDELLGQMQAVVKSLDANYKRVEGLAGATILGDGRVAMILDIHGLAQLHTQFGRGAPEPALASVGADDFFGGKL</sequence>
<dbReference type="InterPro" id="IPR008207">
    <property type="entry name" value="Sig_transdc_His_kin_Hpt_dom"/>
</dbReference>
<evidence type="ECO:0000256" key="11">
    <source>
        <dbReference type="ARBA" id="ARBA00035100"/>
    </source>
</evidence>
<feature type="domain" description="CheW-like" evidence="15">
    <location>
        <begin position="930"/>
        <end position="1065"/>
    </location>
</feature>
<evidence type="ECO:0000256" key="2">
    <source>
        <dbReference type="ARBA" id="ARBA00012438"/>
    </source>
</evidence>
<evidence type="ECO:0000256" key="3">
    <source>
        <dbReference type="ARBA" id="ARBA00021495"/>
    </source>
</evidence>
<evidence type="ECO:0000313" key="18">
    <source>
        <dbReference type="Proteomes" id="UP000464178"/>
    </source>
</evidence>
<evidence type="ECO:0000259" key="15">
    <source>
        <dbReference type="PROSITE" id="PS50851"/>
    </source>
</evidence>
<dbReference type="Pfam" id="PF01584">
    <property type="entry name" value="CheW"/>
    <property type="match status" value="1"/>
</dbReference>
<dbReference type="Gene3D" id="1.20.120.160">
    <property type="entry name" value="HPT domain"/>
    <property type="match status" value="2"/>
</dbReference>
<dbReference type="FunFam" id="2.30.30.40:FF:000048">
    <property type="entry name" value="Chemotaxis protein CheA, putative"/>
    <property type="match status" value="1"/>
</dbReference>
<dbReference type="PRINTS" id="PR00344">
    <property type="entry name" value="BCTRLSENSOR"/>
</dbReference>
<feature type="modified residue" description="Phosphohistidine" evidence="12">
    <location>
        <position position="48"/>
    </location>
</feature>
<dbReference type="PANTHER" id="PTHR43395:SF10">
    <property type="entry name" value="CHEMOTAXIS PROTEIN CHEA"/>
    <property type="match status" value="1"/>
</dbReference>
<feature type="domain" description="Histidine kinase" evidence="14">
    <location>
        <begin position="727"/>
        <end position="928"/>
    </location>
</feature>
<dbReference type="InterPro" id="IPR051315">
    <property type="entry name" value="Bact_Chemotaxis_CheA"/>
</dbReference>
<dbReference type="Pfam" id="PF02895">
    <property type="entry name" value="H-kinase_dim"/>
    <property type="match status" value="1"/>
</dbReference>
<dbReference type="Gene3D" id="2.30.30.40">
    <property type="entry name" value="SH3 Domains"/>
    <property type="match status" value="1"/>
</dbReference>
<dbReference type="Gene3D" id="3.30.565.10">
    <property type="entry name" value="Histidine kinase-like ATPase, C-terminal domain"/>
    <property type="match status" value="1"/>
</dbReference>
<keyword evidence="8 17" id="KW-0418">Kinase</keyword>
<dbReference type="PROSITE" id="PS50894">
    <property type="entry name" value="HPT"/>
    <property type="match status" value="2"/>
</dbReference>
<dbReference type="SMART" id="SM00073">
    <property type="entry name" value="HPT"/>
    <property type="match status" value="2"/>
</dbReference>
<dbReference type="GO" id="GO:0006935">
    <property type="term" value="P:chemotaxis"/>
    <property type="evidence" value="ECO:0007669"/>
    <property type="project" value="UniProtKB-KW"/>
</dbReference>
<dbReference type="GO" id="GO:0005737">
    <property type="term" value="C:cytoplasm"/>
    <property type="evidence" value="ECO:0007669"/>
    <property type="project" value="InterPro"/>
</dbReference>
<evidence type="ECO:0000259" key="14">
    <source>
        <dbReference type="PROSITE" id="PS50109"/>
    </source>
</evidence>
<dbReference type="SUPFAM" id="SSF55874">
    <property type="entry name" value="ATPase domain of HSP90 chaperone/DNA topoisomerase II/histidine kinase"/>
    <property type="match status" value="1"/>
</dbReference>
<dbReference type="InterPro" id="IPR004358">
    <property type="entry name" value="Sig_transdc_His_kin-like_C"/>
</dbReference>
<proteinExistence type="predicted"/>
<evidence type="ECO:0000256" key="5">
    <source>
        <dbReference type="ARBA" id="ARBA00022553"/>
    </source>
</evidence>
<evidence type="ECO:0000313" key="17">
    <source>
        <dbReference type="EMBL" id="VTR96921.1"/>
    </source>
</evidence>
<dbReference type="InterPro" id="IPR036061">
    <property type="entry name" value="CheW-like_dom_sf"/>
</dbReference>
<dbReference type="InterPro" id="IPR036097">
    <property type="entry name" value="HisK_dim/P_sf"/>
</dbReference>
<dbReference type="KEGG" id="gms:SOIL9_09790"/>
<evidence type="ECO:0000256" key="7">
    <source>
        <dbReference type="ARBA" id="ARBA00022741"/>
    </source>
</evidence>
<dbReference type="SMART" id="SM00387">
    <property type="entry name" value="HATPase_c"/>
    <property type="match status" value="1"/>
</dbReference>
<feature type="compositionally biased region" description="Basic and acidic residues" evidence="13">
    <location>
        <begin position="636"/>
        <end position="649"/>
    </location>
</feature>
<dbReference type="PANTHER" id="PTHR43395">
    <property type="entry name" value="SENSOR HISTIDINE KINASE CHEA"/>
    <property type="match status" value="1"/>
</dbReference>
<dbReference type="RefSeq" id="WP_162670973.1">
    <property type="nucleotide sequence ID" value="NZ_LR593886.1"/>
</dbReference>
<evidence type="ECO:0000256" key="12">
    <source>
        <dbReference type="PROSITE-ProRule" id="PRU00110"/>
    </source>
</evidence>